<dbReference type="Proteomes" id="UP000591131">
    <property type="component" value="Unassembled WGS sequence"/>
</dbReference>
<feature type="non-terminal residue" evidence="1">
    <location>
        <position position="1"/>
    </location>
</feature>
<keyword evidence="2" id="KW-1185">Reference proteome</keyword>
<dbReference type="Gene3D" id="2.40.70.10">
    <property type="entry name" value="Acid Proteases"/>
    <property type="match status" value="1"/>
</dbReference>
<sequence>FTDGSPPMRALLDSGAVRNYIAQDEVLPRSWKVESVATVARLANNTKVGLRGRVQLPVRVGSSTAEVPFYILPRVEDGSPSPSCILGVRSMCDLGISLQFSAGNRQVIVKQLTPGPGCSPMPNGVPDPSTLVRPEDSPVTENHLSGQADERVQVLCETLTIVSSKDGDEEALYCVSSPDLDGLTESGEAEVEVESEATDEQKPLGSTWRSVRAAPDYSVRLRRLADGEVRDCAGQTHAVEATWAVKDQSRPDQPSAKPKP</sequence>
<name>A0A7J6KLL4_PERCH</name>
<dbReference type="AlphaFoldDB" id="A0A7J6KLL4"/>
<feature type="non-terminal residue" evidence="1">
    <location>
        <position position="260"/>
    </location>
</feature>
<dbReference type="InterPro" id="IPR021109">
    <property type="entry name" value="Peptidase_aspartic_dom_sf"/>
</dbReference>
<dbReference type="EMBL" id="JAAPAO010002505">
    <property type="protein sequence ID" value="KAF4647589.1"/>
    <property type="molecule type" value="Genomic_DNA"/>
</dbReference>
<reference evidence="1 2" key="1">
    <citation type="submission" date="2020-04" db="EMBL/GenBank/DDBJ databases">
        <title>Perkinsus chesapeaki whole genome sequence.</title>
        <authorList>
            <person name="Bogema D.R."/>
        </authorList>
    </citation>
    <scope>NUCLEOTIDE SEQUENCE [LARGE SCALE GENOMIC DNA]</scope>
    <source>
        <strain evidence="1">ATCC PRA-425</strain>
    </source>
</reference>
<accession>A0A7J6KLL4</accession>
<protein>
    <submittedName>
        <fullName evidence="1">Uncharacterized protein</fullName>
    </submittedName>
</protein>
<evidence type="ECO:0000313" key="1">
    <source>
        <dbReference type="EMBL" id="KAF4647589.1"/>
    </source>
</evidence>
<gene>
    <name evidence="1" type="ORF">FOL47_004416</name>
</gene>
<evidence type="ECO:0000313" key="2">
    <source>
        <dbReference type="Proteomes" id="UP000591131"/>
    </source>
</evidence>
<proteinExistence type="predicted"/>
<comment type="caution">
    <text evidence="1">The sequence shown here is derived from an EMBL/GenBank/DDBJ whole genome shotgun (WGS) entry which is preliminary data.</text>
</comment>
<dbReference type="OrthoDB" id="10467788at2759"/>
<dbReference type="CDD" id="cd00303">
    <property type="entry name" value="retropepsin_like"/>
    <property type="match status" value="1"/>
</dbReference>
<dbReference type="SUPFAM" id="SSF50630">
    <property type="entry name" value="Acid proteases"/>
    <property type="match status" value="1"/>
</dbReference>
<organism evidence="1 2">
    <name type="scientific">Perkinsus chesapeaki</name>
    <name type="common">Clam parasite</name>
    <name type="synonym">Perkinsus andrewsi</name>
    <dbReference type="NCBI Taxonomy" id="330153"/>
    <lineage>
        <taxon>Eukaryota</taxon>
        <taxon>Sar</taxon>
        <taxon>Alveolata</taxon>
        <taxon>Perkinsozoa</taxon>
        <taxon>Perkinsea</taxon>
        <taxon>Perkinsida</taxon>
        <taxon>Perkinsidae</taxon>
        <taxon>Perkinsus</taxon>
    </lineage>
</organism>